<dbReference type="InterPro" id="IPR006076">
    <property type="entry name" value="FAD-dep_OxRdtase"/>
</dbReference>
<dbReference type="Pfam" id="PF01266">
    <property type="entry name" value="DAO"/>
    <property type="match status" value="1"/>
</dbReference>
<evidence type="ECO:0000256" key="1">
    <source>
        <dbReference type="ARBA" id="ARBA00023002"/>
    </source>
</evidence>
<name>A0ABS4QUQ1_9HYPH</name>
<dbReference type="PANTHER" id="PTHR13847">
    <property type="entry name" value="SARCOSINE DEHYDROGENASE-RELATED"/>
    <property type="match status" value="1"/>
</dbReference>
<dbReference type="EMBL" id="JAGILA010000001">
    <property type="protein sequence ID" value="MBP2234361.1"/>
    <property type="molecule type" value="Genomic_DNA"/>
</dbReference>
<dbReference type="Gene3D" id="3.30.9.10">
    <property type="entry name" value="D-Amino Acid Oxidase, subunit A, domain 2"/>
    <property type="match status" value="1"/>
</dbReference>
<dbReference type="Proteomes" id="UP000730739">
    <property type="component" value="Unassembled WGS sequence"/>
</dbReference>
<proteinExistence type="predicted"/>
<evidence type="ECO:0000313" key="3">
    <source>
        <dbReference type="EMBL" id="MBP2234361.1"/>
    </source>
</evidence>
<dbReference type="InterPro" id="IPR036188">
    <property type="entry name" value="FAD/NAD-bd_sf"/>
</dbReference>
<feature type="domain" description="FAD dependent oxidoreductase" evidence="2">
    <location>
        <begin position="10"/>
        <end position="270"/>
    </location>
</feature>
<dbReference type="PANTHER" id="PTHR13847:SF289">
    <property type="entry name" value="GLYCINE OXIDASE"/>
    <property type="match status" value="1"/>
</dbReference>
<dbReference type="SUPFAM" id="SSF51905">
    <property type="entry name" value="FAD/NAD(P)-binding domain"/>
    <property type="match status" value="1"/>
</dbReference>
<gene>
    <name evidence="3" type="ORF">J2Z31_000851</name>
</gene>
<evidence type="ECO:0000313" key="4">
    <source>
        <dbReference type="Proteomes" id="UP000730739"/>
    </source>
</evidence>
<accession>A0ABS4QUQ1</accession>
<sequence>MIAEAGAGDLIEEHGCIYLYKSERGGEAAARDAAFREKHGVKLERLSAQEVRDLEPHLAPLYRGGIWFKDAYVIASPERLARLLARAIVSRGGQFIAGVACDLRVEGMSAVIRANDKVLSADRVVIAAGAWSRELAAKVGDHVLLDTERGYHVLFPQARELLTRPACYPEHGFYMTPMADGLRAAGTVELGGLEAPANWKRTMMIRKAVKTLVPSAGEGTSEWMGFRPSMPDSLPVIGSSPRTDRVIYAFGHGHLGVTMAGITGQLVSELVTCARTSLDIDPLRSDRTL</sequence>
<organism evidence="3 4">
    <name type="scientific">Sinorhizobium kostiense</name>
    <dbReference type="NCBI Taxonomy" id="76747"/>
    <lineage>
        <taxon>Bacteria</taxon>
        <taxon>Pseudomonadati</taxon>
        <taxon>Pseudomonadota</taxon>
        <taxon>Alphaproteobacteria</taxon>
        <taxon>Hyphomicrobiales</taxon>
        <taxon>Rhizobiaceae</taxon>
        <taxon>Sinorhizobium/Ensifer group</taxon>
        <taxon>Sinorhizobium</taxon>
    </lineage>
</organism>
<keyword evidence="1" id="KW-0560">Oxidoreductase</keyword>
<dbReference type="SUPFAM" id="SSF54373">
    <property type="entry name" value="FAD-linked reductases, C-terminal domain"/>
    <property type="match status" value="1"/>
</dbReference>
<comment type="caution">
    <text evidence="3">The sequence shown here is derived from an EMBL/GenBank/DDBJ whole genome shotgun (WGS) entry which is preliminary data.</text>
</comment>
<protein>
    <submittedName>
        <fullName evidence="3">Glycine/D-amino acid oxidase-like deaminating enzyme</fullName>
    </submittedName>
</protein>
<dbReference type="Gene3D" id="3.50.50.60">
    <property type="entry name" value="FAD/NAD(P)-binding domain"/>
    <property type="match status" value="1"/>
</dbReference>
<reference evidence="3 4" key="1">
    <citation type="submission" date="2021-03" db="EMBL/GenBank/DDBJ databases">
        <title>Genomic Encyclopedia of Type Strains, Phase IV (KMG-IV): sequencing the most valuable type-strain genomes for metagenomic binning, comparative biology and taxonomic classification.</title>
        <authorList>
            <person name="Goeker M."/>
        </authorList>
    </citation>
    <scope>NUCLEOTIDE SEQUENCE [LARGE SCALE GENOMIC DNA]</scope>
    <source>
        <strain evidence="3 4">DSM 13372</strain>
    </source>
</reference>
<keyword evidence="4" id="KW-1185">Reference proteome</keyword>
<evidence type="ECO:0000259" key="2">
    <source>
        <dbReference type="Pfam" id="PF01266"/>
    </source>
</evidence>